<reference evidence="2 3" key="1">
    <citation type="submission" date="2024-08" db="EMBL/GenBank/DDBJ databases">
        <title>Mycobacterium servetensis sp. nov., a novel rapid-growing mycobacterial species recovered from a human patient in Zaragoza, Spain.</title>
        <authorList>
            <person name="Tristancho-Baro A.I."/>
            <person name="Buenestado-Serrano S."/>
            <person name="Garcia De Viedma D."/>
            <person name="Milagro-Beamonte A."/>
            <person name="Burillo N."/>
            <person name="Sanz S."/>
            <person name="Lopez-Calleja A.I."/>
            <person name="Penas-Utrilla D."/>
            <person name="Guardingo M."/>
            <person name="Garcia M.J."/>
            <person name="Vinuelas-Bayon J."/>
        </authorList>
    </citation>
    <scope>NUCLEOTIDE SEQUENCE [LARGE SCALE GENOMIC DNA]</scope>
    <source>
        <strain evidence="3">HUMS_12744610</strain>
    </source>
</reference>
<evidence type="ECO:0008006" key="4">
    <source>
        <dbReference type="Google" id="ProtNLM"/>
    </source>
</evidence>
<keyword evidence="1" id="KW-0732">Signal</keyword>
<evidence type="ECO:0000313" key="2">
    <source>
        <dbReference type="EMBL" id="MEY8015674.1"/>
    </source>
</evidence>
<accession>A0ABV4BZE5</accession>
<dbReference type="RefSeq" id="WP_369738161.1">
    <property type="nucleotide sequence ID" value="NZ_JBGEDP010000001.1"/>
</dbReference>
<proteinExistence type="predicted"/>
<dbReference type="EMBL" id="JBGEDP010000001">
    <property type="protein sequence ID" value="MEY8015674.1"/>
    <property type="molecule type" value="Genomic_DNA"/>
</dbReference>
<feature type="signal peptide" evidence="1">
    <location>
        <begin position="1"/>
        <end position="36"/>
    </location>
</feature>
<protein>
    <recommendedName>
        <fullName evidence="4">Secreted protein</fullName>
    </recommendedName>
</protein>
<evidence type="ECO:0000313" key="3">
    <source>
        <dbReference type="Proteomes" id="UP001564760"/>
    </source>
</evidence>
<gene>
    <name evidence="2" type="ORF">AB8998_11965</name>
</gene>
<organism evidence="2 3">
    <name type="scientific">Mycobacterium servetii</name>
    <dbReference type="NCBI Taxonomy" id="3237418"/>
    <lineage>
        <taxon>Bacteria</taxon>
        <taxon>Bacillati</taxon>
        <taxon>Actinomycetota</taxon>
        <taxon>Actinomycetes</taxon>
        <taxon>Mycobacteriales</taxon>
        <taxon>Mycobacteriaceae</taxon>
        <taxon>Mycobacterium</taxon>
    </lineage>
</organism>
<name>A0ABV4BZE5_9MYCO</name>
<evidence type="ECO:0000256" key="1">
    <source>
        <dbReference type="SAM" id="SignalP"/>
    </source>
</evidence>
<comment type="caution">
    <text evidence="2">The sequence shown here is derived from an EMBL/GenBank/DDBJ whole genome shotgun (WGS) entry which is preliminary data.</text>
</comment>
<feature type="chain" id="PRO_5046004334" description="Secreted protein" evidence="1">
    <location>
        <begin position="37"/>
        <end position="92"/>
    </location>
</feature>
<keyword evidence="3" id="KW-1185">Reference proteome</keyword>
<sequence length="92" mass="9653">MVTTRWEAAMIAVKLTGAAVLAGAALGVLTAAPAHAAPPCAQFGTCQYMPNPNYDGPLLPTWDTPGTYGGWTNLPVMCDPAAYRCEQYVPVP</sequence>
<dbReference type="Proteomes" id="UP001564760">
    <property type="component" value="Unassembled WGS sequence"/>
</dbReference>